<accession>E8M1T4</accession>
<dbReference type="AlphaFoldDB" id="E8M1T4"/>
<comment type="caution">
    <text evidence="1">The sequence shown here is derived from an EMBL/GenBank/DDBJ whole genome shotgun (WGS) entry which is preliminary data.</text>
</comment>
<dbReference type="Proteomes" id="UP000006228">
    <property type="component" value="Unassembled WGS sequence"/>
</dbReference>
<evidence type="ECO:0000313" key="1">
    <source>
        <dbReference type="EMBL" id="EGA72071.1"/>
    </source>
</evidence>
<evidence type="ECO:0000313" key="2">
    <source>
        <dbReference type="Proteomes" id="UP000006228"/>
    </source>
</evidence>
<organism evidence="1 2">
    <name type="scientific">Vibrio sinaloensis DSM 21326</name>
    <dbReference type="NCBI Taxonomy" id="945550"/>
    <lineage>
        <taxon>Bacteria</taxon>
        <taxon>Pseudomonadati</taxon>
        <taxon>Pseudomonadota</taxon>
        <taxon>Gammaproteobacteria</taxon>
        <taxon>Vibrionales</taxon>
        <taxon>Vibrionaceae</taxon>
        <taxon>Vibrio</taxon>
        <taxon>Vibrio oreintalis group</taxon>
    </lineage>
</organism>
<sequence length="37" mass="3877">MKILVSVGGVSNLWDVVIATKVVKKHTIKGGPFLGSP</sequence>
<reference evidence="1 2" key="1">
    <citation type="journal article" date="2012" name="Int. J. Syst. Evol. Microbiol.">
        <title>Vibrio caribbeanicus sp. nov., isolated from the marine sponge Scleritoderma cyanea.</title>
        <authorList>
            <person name="Hoffmann M."/>
            <person name="Monday S.R."/>
            <person name="Allard M.W."/>
            <person name="Strain E.A."/>
            <person name="Whittaker P."/>
            <person name="Naum M."/>
            <person name="McCarthy P.J."/>
            <person name="Lopez J.V."/>
            <person name="Fischer M."/>
            <person name="Brown E.W."/>
        </authorList>
    </citation>
    <scope>NUCLEOTIDE SEQUENCE [LARGE SCALE GENOMIC DNA]</scope>
    <source>
        <strain evidence="2">DSMZ 21326</strain>
    </source>
</reference>
<gene>
    <name evidence="1" type="ORF">VISI1226_02400</name>
</gene>
<proteinExistence type="predicted"/>
<protein>
    <submittedName>
        <fullName evidence="1">Uncharacterized protein</fullName>
    </submittedName>
</protein>
<dbReference type="EMBL" id="AEVT01000008">
    <property type="protein sequence ID" value="EGA72071.1"/>
    <property type="molecule type" value="Genomic_DNA"/>
</dbReference>
<name>E8M1T4_PHOS4</name>